<proteinExistence type="inferred from homology"/>
<dbReference type="SMART" id="SM00856">
    <property type="entry name" value="PMEI"/>
    <property type="match status" value="1"/>
</dbReference>
<dbReference type="InterPro" id="IPR034086">
    <property type="entry name" value="PMEI_plant"/>
</dbReference>
<dbReference type="NCBIfam" id="TIGR01614">
    <property type="entry name" value="PME_inhib"/>
    <property type="match status" value="1"/>
</dbReference>
<evidence type="ECO:0000256" key="1">
    <source>
        <dbReference type="ARBA" id="ARBA00022729"/>
    </source>
</evidence>
<dbReference type="InterPro" id="IPR052421">
    <property type="entry name" value="PCW_Enzyme_Inhibitor"/>
</dbReference>
<evidence type="ECO:0000259" key="4">
    <source>
        <dbReference type="SMART" id="SM00856"/>
    </source>
</evidence>
<keyword evidence="2" id="KW-1015">Disulfide bond</keyword>
<dbReference type="EMBL" id="JBANQN010000006">
    <property type="protein sequence ID" value="KAK6786105.1"/>
    <property type="molecule type" value="Genomic_DNA"/>
</dbReference>
<sequence length="188" mass="21268">MSKNKTMFTFSSSSPFGLTLVLCLIVSFFVTPSTSNHLSYVCIKSKSPRFCLQVLGLNPHRSTYELTREAINLTLANAFETTEKIHIFINQTNDQNLKKIYEYCLSFYQDIIRNLKDAEEHFLKEGPNFGVSAAGNIAQLHSYQCEIAFQRNVGYIYDSPLIKDTKNLVIFGSIVVSAVNLLYNSTLI</sequence>
<feature type="domain" description="Pectinesterase inhibitor" evidence="4">
    <location>
        <begin position="33"/>
        <end position="178"/>
    </location>
</feature>
<reference evidence="5 6" key="1">
    <citation type="submission" date="2024-02" db="EMBL/GenBank/DDBJ databases">
        <title>de novo genome assembly of Solanum bulbocastanum strain 11H21.</title>
        <authorList>
            <person name="Hosaka A.J."/>
        </authorList>
    </citation>
    <scope>NUCLEOTIDE SEQUENCE [LARGE SCALE GENOMIC DNA]</scope>
    <source>
        <tissue evidence="5">Young leaves</tissue>
    </source>
</reference>
<dbReference type="PANTHER" id="PTHR36710">
    <property type="entry name" value="PECTINESTERASE INHIBITOR-LIKE"/>
    <property type="match status" value="1"/>
</dbReference>
<dbReference type="SUPFAM" id="SSF101148">
    <property type="entry name" value="Plant invertase/pectin methylesterase inhibitor"/>
    <property type="match status" value="1"/>
</dbReference>
<dbReference type="InterPro" id="IPR006501">
    <property type="entry name" value="Pectinesterase_inhib_dom"/>
</dbReference>
<comment type="similarity">
    <text evidence="3">Belongs to the PMEI family.</text>
</comment>
<evidence type="ECO:0000256" key="2">
    <source>
        <dbReference type="ARBA" id="ARBA00023157"/>
    </source>
</evidence>
<name>A0AAN8TFB5_SOLBU</name>
<evidence type="ECO:0000256" key="3">
    <source>
        <dbReference type="ARBA" id="ARBA00038471"/>
    </source>
</evidence>
<protein>
    <recommendedName>
        <fullName evidence="4">Pectinesterase inhibitor domain-containing protein</fullName>
    </recommendedName>
</protein>
<comment type="caution">
    <text evidence="5">The sequence shown here is derived from an EMBL/GenBank/DDBJ whole genome shotgun (WGS) entry which is preliminary data.</text>
</comment>
<dbReference type="Proteomes" id="UP001371456">
    <property type="component" value="Unassembled WGS sequence"/>
</dbReference>
<dbReference type="Gene3D" id="1.20.140.40">
    <property type="entry name" value="Invertase/pectin methylesterase inhibitor family protein"/>
    <property type="match status" value="1"/>
</dbReference>
<dbReference type="InterPro" id="IPR035513">
    <property type="entry name" value="Invertase/methylesterase_inhib"/>
</dbReference>
<organism evidence="5 6">
    <name type="scientific">Solanum bulbocastanum</name>
    <name type="common">Wild potato</name>
    <dbReference type="NCBI Taxonomy" id="147425"/>
    <lineage>
        <taxon>Eukaryota</taxon>
        <taxon>Viridiplantae</taxon>
        <taxon>Streptophyta</taxon>
        <taxon>Embryophyta</taxon>
        <taxon>Tracheophyta</taxon>
        <taxon>Spermatophyta</taxon>
        <taxon>Magnoliopsida</taxon>
        <taxon>eudicotyledons</taxon>
        <taxon>Gunneridae</taxon>
        <taxon>Pentapetalae</taxon>
        <taxon>asterids</taxon>
        <taxon>lamiids</taxon>
        <taxon>Solanales</taxon>
        <taxon>Solanaceae</taxon>
        <taxon>Solanoideae</taxon>
        <taxon>Solaneae</taxon>
        <taxon>Solanum</taxon>
    </lineage>
</organism>
<dbReference type="AlphaFoldDB" id="A0AAN8TFB5"/>
<evidence type="ECO:0000313" key="6">
    <source>
        <dbReference type="Proteomes" id="UP001371456"/>
    </source>
</evidence>
<keyword evidence="6" id="KW-1185">Reference proteome</keyword>
<accession>A0AAN8TFB5</accession>
<evidence type="ECO:0000313" key="5">
    <source>
        <dbReference type="EMBL" id="KAK6786105.1"/>
    </source>
</evidence>
<gene>
    <name evidence="5" type="ORF">RDI58_014630</name>
</gene>
<keyword evidence="1" id="KW-0732">Signal</keyword>
<dbReference type="CDD" id="cd15797">
    <property type="entry name" value="PMEI"/>
    <property type="match status" value="1"/>
</dbReference>
<dbReference type="PANTHER" id="PTHR36710:SF10">
    <property type="entry name" value="PECTINESTERASE INHIBITOR DOMAIN-CONTAINING PROTEIN"/>
    <property type="match status" value="1"/>
</dbReference>
<dbReference type="Pfam" id="PF04043">
    <property type="entry name" value="PMEI"/>
    <property type="match status" value="1"/>
</dbReference>
<dbReference type="GO" id="GO:0046910">
    <property type="term" value="F:pectinesterase inhibitor activity"/>
    <property type="evidence" value="ECO:0007669"/>
    <property type="project" value="InterPro"/>
</dbReference>